<dbReference type="GO" id="GO:0003700">
    <property type="term" value="F:DNA-binding transcription factor activity"/>
    <property type="evidence" value="ECO:0007669"/>
    <property type="project" value="InterPro"/>
</dbReference>
<evidence type="ECO:0000259" key="1">
    <source>
        <dbReference type="Pfam" id="PF04545"/>
    </source>
</evidence>
<dbReference type="AlphaFoldDB" id="A0A0G0RB92"/>
<evidence type="ECO:0000313" key="3">
    <source>
        <dbReference type="Proteomes" id="UP000034246"/>
    </source>
</evidence>
<dbReference type="EMBL" id="LBWP01000012">
    <property type="protein sequence ID" value="KKR10987.1"/>
    <property type="molecule type" value="Genomic_DNA"/>
</dbReference>
<reference evidence="2 3" key="1">
    <citation type="journal article" date="2015" name="Nature">
        <title>rRNA introns, odd ribosomes, and small enigmatic genomes across a large radiation of phyla.</title>
        <authorList>
            <person name="Brown C.T."/>
            <person name="Hug L.A."/>
            <person name="Thomas B.C."/>
            <person name="Sharon I."/>
            <person name="Castelle C.J."/>
            <person name="Singh A."/>
            <person name="Wilkins M.J."/>
            <person name="Williams K.H."/>
            <person name="Banfield J.F."/>
        </authorList>
    </citation>
    <scope>NUCLEOTIDE SEQUENCE [LARGE SCALE GENOMIC DNA]</scope>
</reference>
<gene>
    <name evidence="2" type="ORF">UT39_C0012G0009</name>
</gene>
<dbReference type="Proteomes" id="UP000034246">
    <property type="component" value="Unassembled WGS sequence"/>
</dbReference>
<name>A0A0G0RB92_9BACT</name>
<dbReference type="InterPro" id="IPR013324">
    <property type="entry name" value="RNA_pol_sigma_r3/r4-like"/>
</dbReference>
<protein>
    <recommendedName>
        <fullName evidence="1">RNA polymerase sigma-70 region 4 domain-containing protein</fullName>
    </recommendedName>
</protein>
<dbReference type="STRING" id="1618550.UT39_C0012G0009"/>
<sequence length="80" mass="9439">MDKMRSNRTLKYFSFFVKKIPALSGKEREVLLKRLRKKTLTSIGKNYGVTEGRIRQIERTALLKIKSKSHQLALFRKSRN</sequence>
<dbReference type="InterPro" id="IPR007630">
    <property type="entry name" value="RNA_pol_sigma70_r4"/>
</dbReference>
<feature type="domain" description="RNA polymerase sigma-70 region 4" evidence="1">
    <location>
        <begin position="22"/>
        <end position="66"/>
    </location>
</feature>
<proteinExistence type="predicted"/>
<comment type="caution">
    <text evidence="2">The sequence shown here is derived from an EMBL/GenBank/DDBJ whole genome shotgun (WGS) entry which is preliminary data.</text>
</comment>
<dbReference type="Gene3D" id="1.10.10.10">
    <property type="entry name" value="Winged helix-like DNA-binding domain superfamily/Winged helix DNA-binding domain"/>
    <property type="match status" value="1"/>
</dbReference>
<dbReference type="SUPFAM" id="SSF88659">
    <property type="entry name" value="Sigma3 and sigma4 domains of RNA polymerase sigma factors"/>
    <property type="match status" value="1"/>
</dbReference>
<evidence type="ECO:0000313" key="2">
    <source>
        <dbReference type="EMBL" id="KKR10987.1"/>
    </source>
</evidence>
<accession>A0A0G0RB92</accession>
<dbReference type="InterPro" id="IPR036388">
    <property type="entry name" value="WH-like_DNA-bd_sf"/>
</dbReference>
<dbReference type="Pfam" id="PF04545">
    <property type="entry name" value="Sigma70_r4"/>
    <property type="match status" value="1"/>
</dbReference>
<dbReference type="GO" id="GO:0006352">
    <property type="term" value="P:DNA-templated transcription initiation"/>
    <property type="evidence" value="ECO:0007669"/>
    <property type="project" value="InterPro"/>
</dbReference>
<organism evidence="2 3">
    <name type="scientific">Candidatus Woesebacteria bacterium GW2011_GWA1_39_21</name>
    <dbReference type="NCBI Taxonomy" id="1618550"/>
    <lineage>
        <taxon>Bacteria</taxon>
        <taxon>Candidatus Woeseibacteriota</taxon>
    </lineage>
</organism>